<accession>A0A1G9Q3W4</accession>
<keyword evidence="1" id="KW-0812">Transmembrane</keyword>
<sequence>MIQRVQTLFLLGVAILMMVTVFVNSWEKTNPDTGERATLDAFYLTHLEPVANETDFKKSAELPAFYIAILCIISAGLAGFSITRFNNRLLQMKLGAGNSLLIAGTVVAIMLLSREGEQLFAPTIVGEYKTGFYLPIVAIFLNILANRFINRDERLVRSMDRLR</sequence>
<reference evidence="2 3" key="1">
    <citation type="submission" date="2016-10" db="EMBL/GenBank/DDBJ databases">
        <authorList>
            <person name="de Groot N.N."/>
        </authorList>
    </citation>
    <scope>NUCLEOTIDE SEQUENCE [LARGE SCALE GENOMIC DNA]</scope>
    <source>
        <strain evidence="2 3">DSM 25186</strain>
    </source>
</reference>
<dbReference type="Proteomes" id="UP000198510">
    <property type="component" value="Unassembled WGS sequence"/>
</dbReference>
<name>A0A1G9Q3W4_9BACT</name>
<dbReference type="InterPro" id="IPR025635">
    <property type="entry name" value="DUF4293"/>
</dbReference>
<keyword evidence="3" id="KW-1185">Reference proteome</keyword>
<dbReference type="AlphaFoldDB" id="A0A1G9Q3W4"/>
<keyword evidence="1" id="KW-1133">Transmembrane helix</keyword>
<evidence type="ECO:0008006" key="4">
    <source>
        <dbReference type="Google" id="ProtNLM"/>
    </source>
</evidence>
<evidence type="ECO:0000313" key="2">
    <source>
        <dbReference type="EMBL" id="SDM05738.1"/>
    </source>
</evidence>
<dbReference type="Pfam" id="PF14126">
    <property type="entry name" value="DUF4293"/>
    <property type="match status" value="1"/>
</dbReference>
<feature type="transmembrane region" description="Helical" evidence="1">
    <location>
        <begin position="94"/>
        <end position="112"/>
    </location>
</feature>
<feature type="transmembrane region" description="Helical" evidence="1">
    <location>
        <begin position="64"/>
        <end position="82"/>
    </location>
</feature>
<dbReference type="RefSeq" id="WP_089685994.1">
    <property type="nucleotide sequence ID" value="NZ_FNFO01000010.1"/>
</dbReference>
<dbReference type="STRING" id="1075417.SAMN05421823_11032"/>
<keyword evidence="1" id="KW-0472">Membrane</keyword>
<evidence type="ECO:0000256" key="1">
    <source>
        <dbReference type="SAM" id="Phobius"/>
    </source>
</evidence>
<proteinExistence type="predicted"/>
<organism evidence="2 3">
    <name type="scientific">Catalinimonas alkaloidigena</name>
    <dbReference type="NCBI Taxonomy" id="1075417"/>
    <lineage>
        <taxon>Bacteria</taxon>
        <taxon>Pseudomonadati</taxon>
        <taxon>Bacteroidota</taxon>
        <taxon>Cytophagia</taxon>
        <taxon>Cytophagales</taxon>
        <taxon>Catalimonadaceae</taxon>
        <taxon>Catalinimonas</taxon>
    </lineage>
</organism>
<gene>
    <name evidence="2" type="ORF">SAMN05421823_11032</name>
</gene>
<evidence type="ECO:0000313" key="3">
    <source>
        <dbReference type="Proteomes" id="UP000198510"/>
    </source>
</evidence>
<feature type="transmembrane region" description="Helical" evidence="1">
    <location>
        <begin position="7"/>
        <end position="26"/>
    </location>
</feature>
<dbReference type="OrthoDB" id="594989at2"/>
<feature type="transmembrane region" description="Helical" evidence="1">
    <location>
        <begin position="132"/>
        <end position="149"/>
    </location>
</feature>
<protein>
    <recommendedName>
        <fullName evidence="4">DUF4293 family protein</fullName>
    </recommendedName>
</protein>
<dbReference type="EMBL" id="FNFO01000010">
    <property type="protein sequence ID" value="SDM05738.1"/>
    <property type="molecule type" value="Genomic_DNA"/>
</dbReference>